<dbReference type="PANTHER" id="PTHR43047">
    <property type="entry name" value="TWO-COMPONENT HISTIDINE PROTEIN KINASE"/>
    <property type="match status" value="1"/>
</dbReference>
<evidence type="ECO:0000256" key="6">
    <source>
        <dbReference type="PROSITE-ProRule" id="PRU00169"/>
    </source>
</evidence>
<evidence type="ECO:0000256" key="3">
    <source>
        <dbReference type="ARBA" id="ARBA00022553"/>
    </source>
</evidence>
<dbReference type="InterPro" id="IPR003594">
    <property type="entry name" value="HATPase_dom"/>
</dbReference>
<dbReference type="SUPFAM" id="SSF52172">
    <property type="entry name" value="CheY-like"/>
    <property type="match status" value="1"/>
</dbReference>
<dbReference type="InterPro" id="IPR036097">
    <property type="entry name" value="HisK_dim/P_sf"/>
</dbReference>
<name>A0A926P041_9HYPH</name>
<evidence type="ECO:0000256" key="1">
    <source>
        <dbReference type="ARBA" id="ARBA00000085"/>
    </source>
</evidence>
<accession>A0A926P041</accession>
<dbReference type="Pfam" id="PF00072">
    <property type="entry name" value="Response_reg"/>
    <property type="match status" value="1"/>
</dbReference>
<dbReference type="Pfam" id="PF00512">
    <property type="entry name" value="HisKA"/>
    <property type="match status" value="1"/>
</dbReference>
<evidence type="ECO:0000313" key="10">
    <source>
        <dbReference type="Proteomes" id="UP000598467"/>
    </source>
</evidence>
<dbReference type="EMBL" id="JABFCZ010000011">
    <property type="protein sequence ID" value="MBD1546830.1"/>
    <property type="molecule type" value="Genomic_DNA"/>
</dbReference>
<dbReference type="PANTHER" id="PTHR43047:SF72">
    <property type="entry name" value="OSMOSENSING HISTIDINE PROTEIN KINASE SLN1"/>
    <property type="match status" value="1"/>
</dbReference>
<dbReference type="PRINTS" id="PR00344">
    <property type="entry name" value="BCTRLSENSOR"/>
</dbReference>
<dbReference type="AlphaFoldDB" id="A0A926P041"/>
<dbReference type="PROSITE" id="PS50109">
    <property type="entry name" value="HIS_KIN"/>
    <property type="match status" value="1"/>
</dbReference>
<evidence type="ECO:0000256" key="5">
    <source>
        <dbReference type="ARBA" id="ARBA00022777"/>
    </source>
</evidence>
<evidence type="ECO:0000313" key="9">
    <source>
        <dbReference type="EMBL" id="MBD1546830.1"/>
    </source>
</evidence>
<dbReference type="CDD" id="cd17546">
    <property type="entry name" value="REC_hyHK_CKI1_RcsC-like"/>
    <property type="match status" value="1"/>
</dbReference>
<evidence type="ECO:0000259" key="8">
    <source>
        <dbReference type="PROSITE" id="PS50110"/>
    </source>
</evidence>
<evidence type="ECO:0000256" key="2">
    <source>
        <dbReference type="ARBA" id="ARBA00012438"/>
    </source>
</evidence>
<keyword evidence="3 6" id="KW-0597">Phosphoprotein</keyword>
<evidence type="ECO:0000256" key="4">
    <source>
        <dbReference type="ARBA" id="ARBA00022679"/>
    </source>
</evidence>
<feature type="domain" description="Response regulatory" evidence="8">
    <location>
        <begin position="255"/>
        <end position="371"/>
    </location>
</feature>
<dbReference type="Gene3D" id="1.10.287.130">
    <property type="match status" value="1"/>
</dbReference>
<dbReference type="InterPro" id="IPR004358">
    <property type="entry name" value="Sig_transdc_His_kin-like_C"/>
</dbReference>
<reference evidence="9" key="1">
    <citation type="submission" date="2020-05" db="EMBL/GenBank/DDBJ databases">
        <title>Identification of trans-AT polyketide cluster in two marine bacteria, producers of a novel glutaramide-containing polyketide sesbanimide D and analogs.</title>
        <authorList>
            <person name="Kacar D."/>
            <person name="Rodriguez P."/>
            <person name="Canedo L."/>
            <person name="Gonzalez E."/>
            <person name="Galan B."/>
            <person name="De La Calle F."/>
            <person name="Garcia J.L."/>
        </authorList>
    </citation>
    <scope>NUCLEOTIDE SEQUENCE</scope>
    <source>
        <strain evidence="9">PHM038</strain>
    </source>
</reference>
<protein>
    <recommendedName>
        <fullName evidence="2">histidine kinase</fullName>
        <ecNumber evidence="2">2.7.13.3</ecNumber>
    </recommendedName>
</protein>
<dbReference type="SUPFAM" id="SSF55874">
    <property type="entry name" value="ATPase domain of HSP90 chaperone/DNA topoisomerase II/histidine kinase"/>
    <property type="match status" value="1"/>
</dbReference>
<dbReference type="InterPro" id="IPR003661">
    <property type="entry name" value="HisK_dim/P_dom"/>
</dbReference>
<gene>
    <name evidence="9" type="ORF">HK439_11195</name>
</gene>
<keyword evidence="5" id="KW-0418">Kinase</keyword>
<dbReference type="SMART" id="SM00388">
    <property type="entry name" value="HisKA"/>
    <property type="match status" value="1"/>
</dbReference>
<dbReference type="PROSITE" id="PS50110">
    <property type="entry name" value="RESPONSE_REGULATORY"/>
    <property type="match status" value="1"/>
</dbReference>
<dbReference type="SMART" id="SM00448">
    <property type="entry name" value="REC"/>
    <property type="match status" value="1"/>
</dbReference>
<dbReference type="Gene3D" id="3.40.50.2300">
    <property type="match status" value="1"/>
</dbReference>
<dbReference type="CDD" id="cd00082">
    <property type="entry name" value="HisKA"/>
    <property type="match status" value="1"/>
</dbReference>
<dbReference type="GO" id="GO:0000155">
    <property type="term" value="F:phosphorelay sensor kinase activity"/>
    <property type="evidence" value="ECO:0007669"/>
    <property type="project" value="InterPro"/>
</dbReference>
<dbReference type="Pfam" id="PF02518">
    <property type="entry name" value="HATPase_c"/>
    <property type="match status" value="1"/>
</dbReference>
<dbReference type="InterPro" id="IPR036890">
    <property type="entry name" value="HATPase_C_sf"/>
</dbReference>
<dbReference type="SUPFAM" id="SSF47384">
    <property type="entry name" value="Homodimeric domain of signal transducing histidine kinase"/>
    <property type="match status" value="1"/>
</dbReference>
<dbReference type="Proteomes" id="UP000598467">
    <property type="component" value="Unassembled WGS sequence"/>
</dbReference>
<dbReference type="InterPro" id="IPR011006">
    <property type="entry name" value="CheY-like_superfamily"/>
</dbReference>
<feature type="domain" description="Histidine kinase" evidence="7">
    <location>
        <begin position="14"/>
        <end position="232"/>
    </location>
</feature>
<organism evidence="9 10">
    <name type="scientific">Roseibium aggregatum</name>
    <dbReference type="NCBI Taxonomy" id="187304"/>
    <lineage>
        <taxon>Bacteria</taxon>
        <taxon>Pseudomonadati</taxon>
        <taxon>Pseudomonadota</taxon>
        <taxon>Alphaproteobacteria</taxon>
        <taxon>Hyphomicrobiales</taxon>
        <taxon>Stappiaceae</taxon>
        <taxon>Roseibium</taxon>
    </lineage>
</organism>
<dbReference type="SMART" id="SM00387">
    <property type="entry name" value="HATPase_c"/>
    <property type="match status" value="1"/>
</dbReference>
<sequence length="386" mass="41502">MADMKAENGNETALLAHDLRTPLAAMKTTAELIARGELSEAQSEYLSILLRSIDALSDMTEDLIRSDSPDARKSKAPKEAVSLVRDVFDLFRPMAEKKGLRFELVPEAADMPIEAEKAASLRRAVTTLVDNAVKYTAEGGITVAVRSGLSEEQENSGLTISVADTGPGIDPAERDRLFAPFVRGKTGRASGEGAGLGLWGATQLIRGLGGKLRLVSPKAGGCRFEITVPPTRDLEPASEPRNEEDVENLPHAEQHVLIVDDNETNRRLLSALLESFGMTCDEADSGPAALEMLTARTFDAVLLDLHMPGMSGLEVAEKLLQVRSGEKIPLIAVTAAMESVGDKRLKEAGFLEVLTKPLSPALLYQALDHARDYRANGVKPDAPVTI</sequence>
<dbReference type="EC" id="2.7.13.3" evidence="2"/>
<evidence type="ECO:0000259" key="7">
    <source>
        <dbReference type="PROSITE" id="PS50109"/>
    </source>
</evidence>
<dbReference type="InterPro" id="IPR001789">
    <property type="entry name" value="Sig_transdc_resp-reg_receiver"/>
</dbReference>
<keyword evidence="4" id="KW-0808">Transferase</keyword>
<dbReference type="GO" id="GO:0009927">
    <property type="term" value="F:histidine phosphotransfer kinase activity"/>
    <property type="evidence" value="ECO:0007669"/>
    <property type="project" value="TreeGrafter"/>
</dbReference>
<dbReference type="GO" id="GO:0005886">
    <property type="term" value="C:plasma membrane"/>
    <property type="evidence" value="ECO:0007669"/>
    <property type="project" value="TreeGrafter"/>
</dbReference>
<comment type="catalytic activity">
    <reaction evidence="1">
        <text>ATP + protein L-histidine = ADP + protein N-phospho-L-histidine.</text>
        <dbReference type="EC" id="2.7.13.3"/>
    </reaction>
</comment>
<feature type="modified residue" description="4-aspartylphosphate" evidence="6">
    <location>
        <position position="304"/>
    </location>
</feature>
<comment type="caution">
    <text evidence="9">The sequence shown here is derived from an EMBL/GenBank/DDBJ whole genome shotgun (WGS) entry which is preliminary data.</text>
</comment>
<dbReference type="InterPro" id="IPR005467">
    <property type="entry name" value="His_kinase_dom"/>
</dbReference>
<proteinExistence type="predicted"/>
<dbReference type="Gene3D" id="3.30.565.10">
    <property type="entry name" value="Histidine kinase-like ATPase, C-terminal domain"/>
    <property type="match status" value="1"/>
</dbReference>